<keyword evidence="2" id="KW-0812">Transmembrane</keyword>
<proteinExistence type="inferred from homology"/>
<dbReference type="InterPro" id="IPR005097">
    <property type="entry name" value="Sacchrp_dh_NADP-bd"/>
</dbReference>
<dbReference type="InterPro" id="IPR051276">
    <property type="entry name" value="Saccharopine_DH-like_oxidrdct"/>
</dbReference>
<sequence length="327" mass="36112">MSAAKHGREYDIVLIGATGYTGRMTAEHISKELRPDRIQPTIEVVSLHQREQVATLMRKAKVCISVVSYWNVGHEIIDACIEKRTDYIDTSGDTILLRKWISKYHDAATKAGVALIQPCGIFSGPHDLLTWFLVHHLEQHYQDLKTQEVILSVKQAGLSPSGGSIENLVLQSALDAQTLRQSTEPWPNRAIVHRTWGLLGGGEVYGRSFRYNEYETVPSTLFGMFKVLGVYVLMTLLGLAPFRTIMRSSFPAPGEGPDVEKVYARLEYTAGSYLVTAAFLAQGAASLLYARKLEGGVEGGCLTPAFVGEDLIERIRGAGGKIEIRFL</sequence>
<comment type="caution">
    <text evidence="4">The sequence shown here is derived from an EMBL/GenBank/DDBJ whole genome shotgun (WGS) entry which is preliminary data.</text>
</comment>
<organism evidence="4 5">
    <name type="scientific">Pseudomassariella vexata</name>
    <dbReference type="NCBI Taxonomy" id="1141098"/>
    <lineage>
        <taxon>Eukaryota</taxon>
        <taxon>Fungi</taxon>
        <taxon>Dikarya</taxon>
        <taxon>Ascomycota</taxon>
        <taxon>Pezizomycotina</taxon>
        <taxon>Sordariomycetes</taxon>
        <taxon>Xylariomycetidae</taxon>
        <taxon>Amphisphaeriales</taxon>
        <taxon>Pseudomassariaceae</taxon>
        <taxon>Pseudomassariella</taxon>
    </lineage>
</organism>
<reference evidence="4 5" key="1">
    <citation type="submission" date="2016-07" db="EMBL/GenBank/DDBJ databases">
        <title>Pervasive Adenine N6-methylation of Active Genes in Fungi.</title>
        <authorList>
            <consortium name="DOE Joint Genome Institute"/>
            <person name="Mondo S.J."/>
            <person name="Dannebaum R.O."/>
            <person name="Kuo R.C."/>
            <person name="Labutti K."/>
            <person name="Haridas S."/>
            <person name="Kuo A."/>
            <person name="Salamov A."/>
            <person name="Ahrendt S.R."/>
            <person name="Lipzen A."/>
            <person name="Sullivan W."/>
            <person name="Andreopoulos W.B."/>
            <person name="Clum A."/>
            <person name="Lindquist E."/>
            <person name="Daum C."/>
            <person name="Ramamoorthy G.K."/>
            <person name="Gryganskyi A."/>
            <person name="Culley D."/>
            <person name="Magnuson J.K."/>
            <person name="James T.Y."/>
            <person name="O'Malley M.A."/>
            <person name="Stajich J.E."/>
            <person name="Spatafora J.W."/>
            <person name="Visel A."/>
            <person name="Grigoriev I.V."/>
        </authorList>
    </citation>
    <scope>NUCLEOTIDE SEQUENCE [LARGE SCALE GENOMIC DNA]</scope>
    <source>
        <strain evidence="4 5">CBS 129021</strain>
    </source>
</reference>
<dbReference type="SUPFAM" id="SSF51735">
    <property type="entry name" value="NAD(P)-binding Rossmann-fold domains"/>
    <property type="match status" value="1"/>
</dbReference>
<dbReference type="AlphaFoldDB" id="A0A1Y2EJ58"/>
<feature type="transmembrane region" description="Helical" evidence="2">
    <location>
        <begin position="221"/>
        <end position="240"/>
    </location>
</feature>
<evidence type="ECO:0000256" key="2">
    <source>
        <dbReference type="SAM" id="Phobius"/>
    </source>
</evidence>
<evidence type="ECO:0000313" key="5">
    <source>
        <dbReference type="Proteomes" id="UP000193689"/>
    </source>
</evidence>
<keyword evidence="2" id="KW-1133">Transmembrane helix</keyword>
<dbReference type="Pfam" id="PF03435">
    <property type="entry name" value="Sacchrp_dh_NADP"/>
    <property type="match status" value="1"/>
</dbReference>
<feature type="domain" description="Saccharopine dehydrogenase NADP binding" evidence="3">
    <location>
        <begin position="45"/>
        <end position="115"/>
    </location>
</feature>
<keyword evidence="5" id="KW-1185">Reference proteome</keyword>
<evidence type="ECO:0000256" key="1">
    <source>
        <dbReference type="ARBA" id="ARBA00038048"/>
    </source>
</evidence>
<dbReference type="GO" id="GO:0009247">
    <property type="term" value="P:glycolipid biosynthetic process"/>
    <property type="evidence" value="ECO:0007669"/>
    <property type="project" value="TreeGrafter"/>
</dbReference>
<dbReference type="InParanoid" id="A0A1Y2EJ58"/>
<comment type="similarity">
    <text evidence="1">Belongs to the saccharopine dehydrogenase family.</text>
</comment>
<dbReference type="Proteomes" id="UP000193689">
    <property type="component" value="Unassembled WGS sequence"/>
</dbReference>
<gene>
    <name evidence="4" type="ORF">BCR38DRAFT_454096</name>
</gene>
<dbReference type="GO" id="GO:0005886">
    <property type="term" value="C:plasma membrane"/>
    <property type="evidence" value="ECO:0007669"/>
    <property type="project" value="TreeGrafter"/>
</dbReference>
<dbReference type="RefSeq" id="XP_040721195.1">
    <property type="nucleotide sequence ID" value="XM_040861676.1"/>
</dbReference>
<dbReference type="PANTHER" id="PTHR12286">
    <property type="entry name" value="SACCHAROPINE DEHYDROGENASE-LIKE OXIDOREDUCTASE"/>
    <property type="match status" value="1"/>
</dbReference>
<dbReference type="InterPro" id="IPR036291">
    <property type="entry name" value="NAD(P)-bd_dom_sf"/>
</dbReference>
<dbReference type="OrthoDB" id="10268090at2759"/>
<dbReference type="Gene3D" id="3.40.50.720">
    <property type="entry name" value="NAD(P)-binding Rossmann-like Domain"/>
    <property type="match status" value="1"/>
</dbReference>
<dbReference type="GO" id="GO:0005811">
    <property type="term" value="C:lipid droplet"/>
    <property type="evidence" value="ECO:0007669"/>
    <property type="project" value="TreeGrafter"/>
</dbReference>
<dbReference type="EMBL" id="MCFJ01000001">
    <property type="protein sequence ID" value="ORY71603.1"/>
    <property type="molecule type" value="Genomic_DNA"/>
</dbReference>
<evidence type="ECO:0000259" key="3">
    <source>
        <dbReference type="Pfam" id="PF03435"/>
    </source>
</evidence>
<dbReference type="GO" id="GO:0005739">
    <property type="term" value="C:mitochondrion"/>
    <property type="evidence" value="ECO:0007669"/>
    <property type="project" value="TreeGrafter"/>
</dbReference>
<protein>
    <recommendedName>
        <fullName evidence="3">Saccharopine dehydrogenase NADP binding domain-containing protein</fullName>
    </recommendedName>
</protein>
<evidence type="ECO:0000313" key="4">
    <source>
        <dbReference type="EMBL" id="ORY71603.1"/>
    </source>
</evidence>
<dbReference type="GeneID" id="63777888"/>
<accession>A0A1Y2EJ58</accession>
<name>A0A1Y2EJ58_9PEZI</name>
<dbReference type="PANTHER" id="PTHR12286:SF5">
    <property type="entry name" value="SACCHAROPINE DEHYDROGENASE-LIKE OXIDOREDUCTASE"/>
    <property type="match status" value="1"/>
</dbReference>
<keyword evidence="2" id="KW-0472">Membrane</keyword>